<protein>
    <recommendedName>
        <fullName evidence="3">LITAF domain-containing protein</fullName>
    </recommendedName>
</protein>
<dbReference type="eggNOG" id="ENOG5033E7H">
    <property type="taxonomic scope" value="Bacteria"/>
</dbReference>
<comment type="caution">
    <text evidence="1">The sequence shown here is derived from an EMBL/GenBank/DDBJ whole genome shotgun (WGS) entry which is preliminary data.</text>
</comment>
<dbReference type="STRING" id="246199.CUS_8004"/>
<evidence type="ECO:0008006" key="3">
    <source>
        <dbReference type="Google" id="ProtNLM"/>
    </source>
</evidence>
<keyword evidence="2" id="KW-1185">Reference proteome</keyword>
<dbReference type="Proteomes" id="UP000004259">
    <property type="component" value="Unassembled WGS sequence"/>
</dbReference>
<dbReference type="RefSeq" id="WP_002848310.1">
    <property type="nucleotide sequence ID" value="NZ_ADKM02000062.1"/>
</dbReference>
<dbReference type="OrthoDB" id="1911082at2"/>
<organism evidence="1 2">
    <name type="scientific">Ruminococcus albus 8</name>
    <dbReference type="NCBI Taxonomy" id="246199"/>
    <lineage>
        <taxon>Bacteria</taxon>
        <taxon>Bacillati</taxon>
        <taxon>Bacillota</taxon>
        <taxon>Clostridia</taxon>
        <taxon>Eubacteriales</taxon>
        <taxon>Oscillospiraceae</taxon>
        <taxon>Ruminococcus</taxon>
    </lineage>
</organism>
<evidence type="ECO:0000313" key="1">
    <source>
        <dbReference type="EMBL" id="EGC03569.1"/>
    </source>
</evidence>
<gene>
    <name evidence="1" type="ORF">CUS_8004</name>
</gene>
<dbReference type="EMBL" id="ADKM02000062">
    <property type="protein sequence ID" value="EGC03569.1"/>
    <property type="molecule type" value="Genomic_DNA"/>
</dbReference>
<accession>E9SAP2</accession>
<reference evidence="1 2" key="1">
    <citation type="submission" date="2011-02" db="EMBL/GenBank/DDBJ databases">
        <authorList>
            <person name="Nelson K.E."/>
            <person name="Sutton G."/>
            <person name="Torralba M."/>
            <person name="Durkin S."/>
            <person name="Harkins D."/>
            <person name="Montgomery R."/>
            <person name="Ziemer C."/>
            <person name="Klaassens E."/>
            <person name="Ocuiv P."/>
            <person name="Morrison M."/>
        </authorList>
    </citation>
    <scope>NUCLEOTIDE SEQUENCE [LARGE SCALE GENOMIC DNA]</scope>
    <source>
        <strain evidence="1 2">8</strain>
    </source>
</reference>
<sequence>MDYNNYGYNNYGYTGKVCPKCGCPDCRLINETTTKGGDYGVCSGICGYLIMGPVGLLCGLCGKDTKIETKTRAYWVCPNCDKKFKA</sequence>
<name>E9SAP2_RUMAL</name>
<dbReference type="AlphaFoldDB" id="E9SAP2"/>
<evidence type="ECO:0000313" key="2">
    <source>
        <dbReference type="Proteomes" id="UP000004259"/>
    </source>
</evidence>
<proteinExistence type="predicted"/>